<dbReference type="AlphaFoldDB" id="A0A8C5AXE0"/>
<sequence>MFKTKLKLSIGKKTQRRQFKPYLERRFKKKNNSPSYFWFKPYFCFDMIQNSVTNLSK</sequence>
<keyword evidence="2" id="KW-1185">Reference proteome</keyword>
<proteinExistence type="predicted"/>
<accession>A0A8C5AXE0</accession>
<evidence type="ECO:0000313" key="1">
    <source>
        <dbReference type="Ensembl" id="ENSGMOP00000037725.1"/>
    </source>
</evidence>
<dbReference type="Proteomes" id="UP000694546">
    <property type="component" value="Chromosome 7"/>
</dbReference>
<reference evidence="1" key="2">
    <citation type="submission" date="2025-09" db="UniProtKB">
        <authorList>
            <consortium name="Ensembl"/>
        </authorList>
    </citation>
    <scope>IDENTIFICATION</scope>
</reference>
<evidence type="ECO:0000313" key="2">
    <source>
        <dbReference type="Proteomes" id="UP000694546"/>
    </source>
</evidence>
<name>A0A8C5AXE0_GADMO</name>
<dbReference type="Ensembl" id="ENSGMOT00000029013.1">
    <property type="protein sequence ID" value="ENSGMOP00000037725.1"/>
    <property type="gene ID" value="ENSGMOG00000036573.1"/>
</dbReference>
<protein>
    <submittedName>
        <fullName evidence="1">Uncharacterized protein</fullName>
    </submittedName>
</protein>
<organism evidence="1 2">
    <name type="scientific">Gadus morhua</name>
    <name type="common">Atlantic cod</name>
    <dbReference type="NCBI Taxonomy" id="8049"/>
    <lineage>
        <taxon>Eukaryota</taxon>
        <taxon>Metazoa</taxon>
        <taxon>Chordata</taxon>
        <taxon>Craniata</taxon>
        <taxon>Vertebrata</taxon>
        <taxon>Euteleostomi</taxon>
        <taxon>Actinopterygii</taxon>
        <taxon>Neopterygii</taxon>
        <taxon>Teleostei</taxon>
        <taxon>Neoteleostei</taxon>
        <taxon>Acanthomorphata</taxon>
        <taxon>Zeiogadaria</taxon>
        <taxon>Gadariae</taxon>
        <taxon>Gadiformes</taxon>
        <taxon>Gadoidei</taxon>
        <taxon>Gadidae</taxon>
        <taxon>Gadus</taxon>
    </lineage>
</organism>
<reference evidence="1" key="1">
    <citation type="submission" date="2025-08" db="UniProtKB">
        <authorList>
            <consortium name="Ensembl"/>
        </authorList>
    </citation>
    <scope>IDENTIFICATION</scope>
</reference>